<dbReference type="SUPFAM" id="SSF52540">
    <property type="entry name" value="P-loop containing nucleoside triphosphate hydrolases"/>
    <property type="match status" value="1"/>
</dbReference>
<reference evidence="2 3" key="1">
    <citation type="submission" date="2021-04" db="EMBL/GenBank/DDBJ databases">
        <title>Draft genome sequence of Paenibacillus cisolokensis, LC2-13A.</title>
        <authorList>
            <person name="Uke A."/>
            <person name="Chhe C."/>
            <person name="Baramee S."/>
            <person name="Kosugi A."/>
        </authorList>
    </citation>
    <scope>NUCLEOTIDE SEQUENCE [LARGE SCALE GENOMIC DNA]</scope>
    <source>
        <strain evidence="2 3">LC2-13A</strain>
    </source>
</reference>
<dbReference type="InterPro" id="IPR027417">
    <property type="entry name" value="P-loop_NTPase"/>
</dbReference>
<gene>
    <name evidence="2" type="ORF">PACILC2_43740</name>
</gene>
<dbReference type="Proteomes" id="UP000680304">
    <property type="component" value="Unassembled WGS sequence"/>
</dbReference>
<dbReference type="Gene3D" id="3.40.50.300">
    <property type="entry name" value="P-loop containing nucleotide triphosphate hydrolases"/>
    <property type="match status" value="1"/>
</dbReference>
<accession>A0ABQ4ND60</accession>
<comment type="caution">
    <text evidence="2">The sequence shown here is derived from an EMBL/GenBank/DDBJ whole genome shotgun (WGS) entry which is preliminary data.</text>
</comment>
<evidence type="ECO:0000313" key="3">
    <source>
        <dbReference type="Proteomes" id="UP000680304"/>
    </source>
</evidence>
<dbReference type="EMBL" id="BOVJ01000154">
    <property type="protein sequence ID" value="GIQ65806.1"/>
    <property type="molecule type" value="Genomic_DNA"/>
</dbReference>
<evidence type="ECO:0000313" key="2">
    <source>
        <dbReference type="EMBL" id="GIQ65806.1"/>
    </source>
</evidence>
<keyword evidence="3" id="KW-1185">Reference proteome</keyword>
<feature type="domain" description="DEAD/DEAH-box helicase" evidence="1">
    <location>
        <begin position="83"/>
        <end position="141"/>
    </location>
</feature>
<protein>
    <recommendedName>
        <fullName evidence="1">DEAD/DEAH-box helicase domain-containing protein</fullName>
    </recommendedName>
</protein>
<evidence type="ECO:0000259" key="1">
    <source>
        <dbReference type="Pfam" id="PF00270"/>
    </source>
</evidence>
<proteinExistence type="predicted"/>
<dbReference type="InterPro" id="IPR011545">
    <property type="entry name" value="DEAD/DEAH_box_helicase_dom"/>
</dbReference>
<dbReference type="Pfam" id="PF00270">
    <property type="entry name" value="DEAD"/>
    <property type="match status" value="1"/>
</dbReference>
<name>A0ABQ4ND60_9BACL</name>
<sequence length="183" mass="21178">MKYIFSCLIDADRTNTRQFEEDEAPEAPFNSAAFFNRCYDLLMKKIRGFDRDRNASHPINRLRREMSDQCEAFALERPSGIYTLSIPTGGGKTLASLRYAIKHAIATGKERIVYIVPYTTIIEQNAAEIRDILQEHDLILEHHSNVVEEIGEETEDYDVRKKKSGWPETIGTGRLFLRRWCSF</sequence>
<organism evidence="2 3">
    <name type="scientific">Paenibacillus cisolokensis</name>
    <dbReference type="NCBI Taxonomy" id="1658519"/>
    <lineage>
        <taxon>Bacteria</taxon>
        <taxon>Bacillati</taxon>
        <taxon>Bacillota</taxon>
        <taxon>Bacilli</taxon>
        <taxon>Bacillales</taxon>
        <taxon>Paenibacillaceae</taxon>
        <taxon>Paenibacillus</taxon>
    </lineage>
</organism>